<proteinExistence type="predicted"/>
<name>A0A835PF30_VANPL</name>
<dbReference type="EMBL" id="JADCNM010000200">
    <property type="protein sequence ID" value="KAG0449201.1"/>
    <property type="molecule type" value="Genomic_DNA"/>
</dbReference>
<feature type="non-terminal residue" evidence="4">
    <location>
        <position position="117"/>
    </location>
</feature>
<gene>
    <name evidence="3" type="ORF">HPP92_027445</name>
    <name evidence="4" type="ORF">HPP92_027471</name>
</gene>
<dbReference type="OrthoDB" id="185373at2759"/>
<dbReference type="AlphaFoldDB" id="A0A835PF30"/>
<feature type="non-terminal residue" evidence="4">
    <location>
        <position position="1"/>
    </location>
</feature>
<evidence type="ECO:0000256" key="1">
    <source>
        <dbReference type="PROSITE-ProRule" id="PRU00176"/>
    </source>
</evidence>
<evidence type="ECO:0000313" key="6">
    <source>
        <dbReference type="Proteomes" id="UP000639772"/>
    </source>
</evidence>
<dbReference type="PROSITE" id="PS50102">
    <property type="entry name" value="RRM"/>
    <property type="match status" value="1"/>
</dbReference>
<dbReference type="GO" id="GO:0003723">
    <property type="term" value="F:RNA binding"/>
    <property type="evidence" value="ECO:0007669"/>
    <property type="project" value="UniProtKB-UniRule"/>
</dbReference>
<accession>A0A835PF30</accession>
<dbReference type="Pfam" id="PF00076">
    <property type="entry name" value="RRM_1"/>
    <property type="match status" value="1"/>
</dbReference>
<feature type="domain" description="RRM" evidence="2">
    <location>
        <begin position="47"/>
        <end position="117"/>
    </location>
</feature>
<evidence type="ECO:0000259" key="2">
    <source>
        <dbReference type="PROSITE" id="PS50102"/>
    </source>
</evidence>
<dbReference type="Proteomes" id="UP000636800">
    <property type="component" value="Unassembled WGS sequence"/>
</dbReference>
<reference evidence="5 6" key="1">
    <citation type="journal article" date="2020" name="Nat. Food">
        <title>A phased Vanilla planifolia genome enables genetic improvement of flavour and production.</title>
        <authorList>
            <person name="Hasing T."/>
            <person name="Tang H."/>
            <person name="Brym M."/>
            <person name="Khazi F."/>
            <person name="Huang T."/>
            <person name="Chambers A.H."/>
        </authorList>
    </citation>
    <scope>NUCLEOTIDE SEQUENCE [LARGE SCALE GENOMIC DNA]</scope>
    <source>
        <tissue evidence="4">Leaf</tissue>
    </source>
</reference>
<evidence type="ECO:0000313" key="5">
    <source>
        <dbReference type="Proteomes" id="UP000636800"/>
    </source>
</evidence>
<comment type="caution">
    <text evidence="4">The sequence shown here is derived from an EMBL/GenBank/DDBJ whole genome shotgun (WGS) entry which is preliminary data.</text>
</comment>
<keyword evidence="1" id="KW-0694">RNA-binding</keyword>
<evidence type="ECO:0000313" key="3">
    <source>
        <dbReference type="EMBL" id="KAG0449201.1"/>
    </source>
</evidence>
<dbReference type="SUPFAM" id="SSF54928">
    <property type="entry name" value="RNA-binding domain, RBD"/>
    <property type="match status" value="1"/>
</dbReference>
<evidence type="ECO:0000313" key="4">
    <source>
        <dbReference type="EMBL" id="KAG0449232.1"/>
    </source>
</evidence>
<dbReference type="InterPro" id="IPR035979">
    <property type="entry name" value="RBD_domain_sf"/>
</dbReference>
<dbReference type="EMBL" id="JADCNL010000199">
    <property type="protein sequence ID" value="KAG0449232.1"/>
    <property type="molecule type" value="Genomic_DNA"/>
</dbReference>
<dbReference type="Proteomes" id="UP000639772">
    <property type="component" value="Unassembled WGS sequence"/>
</dbReference>
<dbReference type="InterPro" id="IPR000504">
    <property type="entry name" value="RRM_dom"/>
</dbReference>
<dbReference type="Gene3D" id="3.30.70.330">
    <property type="match status" value="1"/>
</dbReference>
<keyword evidence="5" id="KW-1185">Reference proteome</keyword>
<dbReference type="CDD" id="cd00590">
    <property type="entry name" value="RRM_SF"/>
    <property type="match status" value="1"/>
</dbReference>
<sequence>FIQYKGFSTFQSLSKEALAVQQDISSSSTTATTSPSISVTNDYREKGKIFVGNLPLWIKKNEIAEFFRQFGPVKNVVLIRGHEDPGRNVGYCFLIFGGPTAEEAAVRAVEFDGVEFH</sequence>
<organism evidence="4 5">
    <name type="scientific">Vanilla planifolia</name>
    <name type="common">Vanilla</name>
    <dbReference type="NCBI Taxonomy" id="51239"/>
    <lineage>
        <taxon>Eukaryota</taxon>
        <taxon>Viridiplantae</taxon>
        <taxon>Streptophyta</taxon>
        <taxon>Embryophyta</taxon>
        <taxon>Tracheophyta</taxon>
        <taxon>Spermatophyta</taxon>
        <taxon>Magnoliopsida</taxon>
        <taxon>Liliopsida</taxon>
        <taxon>Asparagales</taxon>
        <taxon>Orchidaceae</taxon>
        <taxon>Vanilloideae</taxon>
        <taxon>Vanilleae</taxon>
        <taxon>Vanilla</taxon>
    </lineage>
</organism>
<protein>
    <recommendedName>
        <fullName evidence="2">RRM domain-containing protein</fullName>
    </recommendedName>
</protein>
<dbReference type="InterPro" id="IPR012677">
    <property type="entry name" value="Nucleotide-bd_a/b_plait_sf"/>
</dbReference>
<dbReference type="SMART" id="SM00360">
    <property type="entry name" value="RRM"/>
    <property type="match status" value="1"/>
</dbReference>